<dbReference type="InterPro" id="IPR027417">
    <property type="entry name" value="P-loop_NTPase"/>
</dbReference>
<dbReference type="GO" id="GO:0005525">
    <property type="term" value="F:GTP binding"/>
    <property type="evidence" value="ECO:0007669"/>
    <property type="project" value="UniProtKB-KW"/>
</dbReference>
<dbReference type="Pfam" id="PF00009">
    <property type="entry name" value="GTP_EFTU"/>
    <property type="match status" value="1"/>
</dbReference>
<dbReference type="Gene3D" id="1.10.10.10">
    <property type="entry name" value="Winged helix-like DNA-binding domain superfamily/Winged helix DNA-binding domain"/>
    <property type="match status" value="1"/>
</dbReference>
<dbReference type="InterPro" id="IPR036388">
    <property type="entry name" value="WH-like_DNA-bd_sf"/>
</dbReference>
<keyword evidence="6" id="KW-0342">GTP-binding</keyword>
<reference evidence="10 11" key="1">
    <citation type="submission" date="2016-10" db="EMBL/GenBank/DDBJ databases">
        <authorList>
            <person name="de Groot N.N."/>
        </authorList>
    </citation>
    <scope>NUCLEOTIDE SEQUENCE [LARGE SCALE GENOMIC DNA]</scope>
    <source>
        <strain evidence="10 11">CCM7597</strain>
    </source>
</reference>
<dbReference type="InterPro" id="IPR009001">
    <property type="entry name" value="Transl_elong_EF1A/Init_IF2_C"/>
</dbReference>
<dbReference type="PROSITE" id="PS51722">
    <property type="entry name" value="G_TR_2"/>
    <property type="match status" value="1"/>
</dbReference>
<dbReference type="RefSeq" id="WP_093046440.1">
    <property type="nucleotide sequence ID" value="NZ_FNQR01000021.1"/>
</dbReference>
<dbReference type="NCBIfam" id="TIGR00231">
    <property type="entry name" value="small_GTP"/>
    <property type="match status" value="1"/>
</dbReference>
<dbReference type="PANTHER" id="PTHR43721">
    <property type="entry name" value="ELONGATION FACTOR TU-RELATED"/>
    <property type="match status" value="1"/>
</dbReference>
<evidence type="ECO:0000256" key="4">
    <source>
        <dbReference type="ARBA" id="ARBA00022741"/>
    </source>
</evidence>
<keyword evidence="11" id="KW-1185">Reference proteome</keyword>
<dbReference type="GO" id="GO:0001514">
    <property type="term" value="P:selenocysteine incorporation"/>
    <property type="evidence" value="ECO:0007669"/>
    <property type="project" value="InterPro"/>
</dbReference>
<dbReference type="Gene3D" id="3.40.50.300">
    <property type="entry name" value="P-loop containing nucleotide triphosphate hydrolases"/>
    <property type="match status" value="1"/>
</dbReference>
<evidence type="ECO:0000259" key="9">
    <source>
        <dbReference type="PROSITE" id="PS51722"/>
    </source>
</evidence>
<dbReference type="Pfam" id="PF25461">
    <property type="entry name" value="Beta-barrel_SelB"/>
    <property type="match status" value="1"/>
</dbReference>
<dbReference type="Proteomes" id="UP000198584">
    <property type="component" value="Unassembled WGS sequence"/>
</dbReference>
<dbReference type="InterPro" id="IPR004161">
    <property type="entry name" value="EFTu-like_2"/>
</dbReference>
<keyword evidence="3" id="KW-0963">Cytoplasm</keyword>
<dbReference type="Pfam" id="PF09106">
    <property type="entry name" value="WHD_2nd_SelB"/>
    <property type="match status" value="1"/>
</dbReference>
<comment type="function">
    <text evidence="7">Translation factor necessary for the incorporation of selenocysteine into proteins. It probably replaces EF-Tu for the insertion of selenocysteine directed by the UGA codon. SelB binds GTP and GDP.</text>
</comment>
<protein>
    <recommendedName>
        <fullName evidence="2">Selenocysteine-specific elongation factor</fullName>
    </recommendedName>
    <alternativeName>
        <fullName evidence="8">SelB translation factor</fullName>
    </alternativeName>
</protein>
<evidence type="ECO:0000256" key="6">
    <source>
        <dbReference type="ARBA" id="ARBA00023134"/>
    </source>
</evidence>
<dbReference type="PANTHER" id="PTHR43721:SF11">
    <property type="entry name" value="SELENOCYSTEINE-SPECIFIC ELONGATION FACTOR"/>
    <property type="match status" value="1"/>
</dbReference>
<keyword evidence="4" id="KW-0547">Nucleotide-binding</keyword>
<dbReference type="GO" id="GO:0003723">
    <property type="term" value="F:RNA binding"/>
    <property type="evidence" value="ECO:0007669"/>
    <property type="project" value="InterPro"/>
</dbReference>
<dbReference type="CDD" id="cd15491">
    <property type="entry name" value="selB_III"/>
    <property type="match status" value="1"/>
</dbReference>
<dbReference type="InterPro" id="IPR036390">
    <property type="entry name" value="WH_DNA-bd_sf"/>
</dbReference>
<name>A0A1H4H133_9BACI</name>
<dbReference type="Gene3D" id="1.10.10.2770">
    <property type="match status" value="1"/>
</dbReference>
<dbReference type="GO" id="GO:0005737">
    <property type="term" value="C:cytoplasm"/>
    <property type="evidence" value="ECO:0007669"/>
    <property type="project" value="UniProtKB-SubCell"/>
</dbReference>
<evidence type="ECO:0000313" key="10">
    <source>
        <dbReference type="EMBL" id="SEB15456.1"/>
    </source>
</evidence>
<feature type="domain" description="Tr-type G" evidence="9">
    <location>
        <begin position="3"/>
        <end position="177"/>
    </location>
</feature>
<evidence type="ECO:0000256" key="7">
    <source>
        <dbReference type="ARBA" id="ARBA00025526"/>
    </source>
</evidence>
<dbReference type="STRING" id="571932.SAMN05421743_1216"/>
<evidence type="ECO:0000256" key="8">
    <source>
        <dbReference type="ARBA" id="ARBA00031615"/>
    </source>
</evidence>
<dbReference type="InterPro" id="IPR050055">
    <property type="entry name" value="EF-Tu_GTPase"/>
</dbReference>
<sequence length="644" mass="73944">MLKRYYTIGMAGHIDHGKTALTKALTEVDTDRLKEEKSRNISIEPGFAPLKLQNHDLNVSIIDVPGHEKFIRQMIAGVAGIDLVIIVVAGDEGIMPQTKEHMDILSLLGVEEAILVVTKADLIDEDMKELVEEDIRSYISGKSYQHSDLLFVDSLSGKGVTELEQLIEKKVADQPPRDTTGSFRMPIDQSFTIKGQGTIVRGTIFEGSLMAEDHITLLPQHKKARIRQIQVHHEPVEQAFAGQRAAVNITGIGKEDVKRGDVMVKNDAFLVTKTIDVRMTLIDELRYPIKQRAPMNIYIGTTQAAGRIVFFDRNEVTESTEEIFCQLRLDEPIVAKRGDRFILRRPTPVETIGGGVVIDPNAGKHKFSYETIEMLKEKSRTTPEEFLENLLQTYKWLNIQQLLKETSMDEEQLENLLASQIDRQRIIKVNKGYMLVSENERMLHNVMERLREYHHLYPLRAGKNKPEVVTQLPLKKSVGSQLVDTWIESGELKATGPFVALPEFSPYFPEKWTKLMNTLKRDWMNDGLQVKEWDDYGCEHAIPADWMKELRLFFLQQQSAWEIDDKHIVHINPIRDHFERLYEVTENVFSLKEAKETFQVSRKYLVPLLEKSDDAGMTIRVESVRKWLKKPEVYFNSVHEQEAD</sequence>
<accession>A0A1H4H133</accession>
<dbReference type="InterPro" id="IPR057335">
    <property type="entry name" value="Beta-barrel_SelB"/>
</dbReference>
<dbReference type="AlphaFoldDB" id="A0A1H4H133"/>
<dbReference type="Pfam" id="PF09107">
    <property type="entry name" value="WHD_3rd_SelB"/>
    <property type="match status" value="1"/>
</dbReference>
<dbReference type="InterPro" id="IPR015190">
    <property type="entry name" value="Elong_fac_SelB-wing-hlx_typ-2"/>
</dbReference>
<keyword evidence="5" id="KW-0648">Protein biosynthesis</keyword>
<dbReference type="GO" id="GO:0003924">
    <property type="term" value="F:GTPase activity"/>
    <property type="evidence" value="ECO:0007669"/>
    <property type="project" value="InterPro"/>
</dbReference>
<evidence type="ECO:0000256" key="3">
    <source>
        <dbReference type="ARBA" id="ARBA00022490"/>
    </source>
</evidence>
<proteinExistence type="predicted"/>
<dbReference type="SUPFAM" id="SSF50447">
    <property type="entry name" value="Translation proteins"/>
    <property type="match status" value="1"/>
</dbReference>
<dbReference type="Gene3D" id="2.40.30.10">
    <property type="entry name" value="Translation factors"/>
    <property type="match status" value="2"/>
</dbReference>
<evidence type="ECO:0000313" key="11">
    <source>
        <dbReference type="Proteomes" id="UP000198584"/>
    </source>
</evidence>
<dbReference type="SUPFAM" id="SSF46785">
    <property type="entry name" value="Winged helix' DNA-binding domain"/>
    <property type="match status" value="1"/>
</dbReference>
<evidence type="ECO:0000256" key="5">
    <source>
        <dbReference type="ARBA" id="ARBA00022917"/>
    </source>
</evidence>
<organism evidence="10 11">
    <name type="scientific">Thalassobacillus cyri</name>
    <dbReference type="NCBI Taxonomy" id="571932"/>
    <lineage>
        <taxon>Bacteria</taxon>
        <taxon>Bacillati</taxon>
        <taxon>Bacillota</taxon>
        <taxon>Bacilli</taxon>
        <taxon>Bacillales</taxon>
        <taxon>Bacillaceae</taxon>
        <taxon>Thalassobacillus</taxon>
    </lineage>
</organism>
<dbReference type="InterPro" id="IPR000795">
    <property type="entry name" value="T_Tr_GTP-bd_dom"/>
</dbReference>
<comment type="subcellular location">
    <subcellularLocation>
        <location evidence="1">Cytoplasm</location>
    </subcellularLocation>
</comment>
<evidence type="ECO:0000256" key="1">
    <source>
        <dbReference type="ARBA" id="ARBA00004496"/>
    </source>
</evidence>
<dbReference type="InterPro" id="IPR009000">
    <property type="entry name" value="Transl_B-barrel_sf"/>
</dbReference>
<dbReference type="InterPro" id="IPR005225">
    <property type="entry name" value="Small_GTP-bd"/>
</dbReference>
<evidence type="ECO:0000256" key="2">
    <source>
        <dbReference type="ARBA" id="ARBA00015953"/>
    </source>
</evidence>
<dbReference type="CDD" id="cd04171">
    <property type="entry name" value="SelB"/>
    <property type="match status" value="1"/>
</dbReference>
<keyword evidence="10" id="KW-0251">Elongation factor</keyword>
<gene>
    <name evidence="10" type="ORF">SAMN05421743_1216</name>
</gene>
<dbReference type="CDD" id="cd03696">
    <property type="entry name" value="SelB_II"/>
    <property type="match status" value="1"/>
</dbReference>
<dbReference type="SUPFAM" id="SSF52540">
    <property type="entry name" value="P-loop containing nucleoside triphosphate hydrolases"/>
    <property type="match status" value="1"/>
</dbReference>
<dbReference type="InterPro" id="IPR015191">
    <property type="entry name" value="SelB_WHD4"/>
</dbReference>
<dbReference type="OrthoDB" id="9804504at2"/>
<dbReference type="EMBL" id="FNQR01000021">
    <property type="protein sequence ID" value="SEB15456.1"/>
    <property type="molecule type" value="Genomic_DNA"/>
</dbReference>
<dbReference type="InterPro" id="IPR004535">
    <property type="entry name" value="Transl_elong_SelB"/>
</dbReference>
<dbReference type="GO" id="GO:0003746">
    <property type="term" value="F:translation elongation factor activity"/>
    <property type="evidence" value="ECO:0007669"/>
    <property type="project" value="UniProtKB-KW"/>
</dbReference>
<dbReference type="Pfam" id="PF03144">
    <property type="entry name" value="GTP_EFTU_D2"/>
    <property type="match status" value="1"/>
</dbReference>
<dbReference type="NCBIfam" id="TIGR00475">
    <property type="entry name" value="selB"/>
    <property type="match status" value="1"/>
</dbReference>
<dbReference type="PRINTS" id="PR00315">
    <property type="entry name" value="ELONGATNFCT"/>
</dbReference>
<dbReference type="SUPFAM" id="SSF50465">
    <property type="entry name" value="EF-Tu/eEF-1alpha/eIF2-gamma C-terminal domain"/>
    <property type="match status" value="1"/>
</dbReference>